<evidence type="ECO:0000313" key="2">
    <source>
        <dbReference type="EMBL" id="AEY62473.1"/>
    </source>
</evidence>
<dbReference type="InterPro" id="IPR035382">
    <property type="entry name" value="MFA1"/>
</dbReference>
<gene>
    <name evidence="2" type="primary">mfa1.2</name>
    <name evidence="3" type="ORF">MEPE_00767</name>
</gene>
<dbReference type="EMBL" id="OAPG01000001">
    <property type="protein sequence ID" value="SNX82061.1"/>
    <property type="molecule type" value="Genomic_DNA"/>
</dbReference>
<feature type="region of interest" description="Disordered" evidence="1">
    <location>
        <begin position="1"/>
        <end position="39"/>
    </location>
</feature>
<keyword evidence="4" id="KW-1185">Reference proteome</keyword>
<dbReference type="Pfam" id="PF17445">
    <property type="entry name" value="Mfa1"/>
    <property type="match status" value="1"/>
</dbReference>
<sequence>MFSIFAQPAQTSISEPQQTPADQRRSTGDPYGYSSCVVA</sequence>
<protein>
    <submittedName>
        <fullName evidence="2">Mating factor a1.2</fullName>
    </submittedName>
</protein>
<dbReference type="EMBL" id="JN367437">
    <property type="protein sequence ID" value="AEY62473.1"/>
    <property type="molecule type" value="Genomic_DNA"/>
</dbReference>
<organism evidence="2">
    <name type="scientific">Melanopsichium pennsylvanicum</name>
    <dbReference type="NCBI Taxonomy" id="63383"/>
    <lineage>
        <taxon>Eukaryota</taxon>
        <taxon>Fungi</taxon>
        <taxon>Dikarya</taxon>
        <taxon>Basidiomycota</taxon>
        <taxon>Ustilaginomycotina</taxon>
        <taxon>Ustilaginomycetes</taxon>
        <taxon>Ustilaginales</taxon>
        <taxon>Ustilaginaceae</taxon>
        <taxon>Melanopsichium</taxon>
    </lineage>
</organism>
<dbReference type="AlphaFoldDB" id="H2CZ02"/>
<evidence type="ECO:0000256" key="1">
    <source>
        <dbReference type="SAM" id="MobiDB-lite"/>
    </source>
</evidence>
<reference evidence="2" key="1">
    <citation type="journal article" date="2011" name="PLoS Genet.">
        <title>Interspecific sex in grass smuts and the genetic diversity of their pheromone-receptor system.</title>
        <authorList>
            <person name="Kellner R."/>
            <person name="Vollmeister E."/>
            <person name="Feldbrugge M."/>
            <person name="Begerow D."/>
        </authorList>
    </citation>
    <scope>NUCLEOTIDE SEQUENCE</scope>
</reference>
<evidence type="ECO:0000313" key="4">
    <source>
        <dbReference type="Proteomes" id="UP001294444"/>
    </source>
</evidence>
<name>H2CZ02_9BASI</name>
<dbReference type="Proteomes" id="UP001294444">
    <property type="component" value="Unassembled WGS sequence"/>
</dbReference>
<reference evidence="3" key="2">
    <citation type="submission" date="2023-10" db="EMBL/GenBank/DDBJ databases">
        <authorList>
            <person name="Guldener U."/>
        </authorList>
    </citation>
    <scope>NUCLEOTIDE SEQUENCE</scope>
    <source>
        <strain evidence="3">Mp4</strain>
    </source>
</reference>
<feature type="compositionally biased region" description="Polar residues" evidence="1">
    <location>
        <begin position="8"/>
        <end position="21"/>
    </location>
</feature>
<accession>H2CZ02</accession>
<evidence type="ECO:0000313" key="3">
    <source>
        <dbReference type="EMBL" id="SNX82061.1"/>
    </source>
</evidence>
<proteinExistence type="predicted"/>